<evidence type="ECO:0000259" key="2">
    <source>
        <dbReference type="PROSITE" id="PS50053"/>
    </source>
</evidence>
<sequence>MVFLEWDDIRSLVVVAQFDGSKYHLRHPNKDAADANDDAPWVVDISKPDGHNGWRNAALPVCCVCLDAEANCVLSCRCTAPSVCSACAAMIDQCPLCRHSCLTDDVGRRVRTVYSIESHNPTDPWSYVFLKALDGKSCMVEARDGWSMRTLKGLCAHRLGNPTVVFQRMLFGGRVLGDEGTVASYGLVREATIHTTLQLRGD</sequence>
<reference evidence="4 5" key="1">
    <citation type="journal article" date="2015" name="Parasitol. Res.">
        <title>Viruses in close associations with free-living amoebae.</title>
        <authorList>
            <person name="Scheid P."/>
        </authorList>
    </citation>
    <scope>NUCLEOTIDE SEQUENCE [LARGE SCALE GENOMIC DNA]</scope>
    <source>
        <strain evidence="4">KlaHel</strain>
    </source>
</reference>
<dbReference type="PROSITE" id="PS50089">
    <property type="entry name" value="ZF_RING_2"/>
    <property type="match status" value="1"/>
</dbReference>
<dbReference type="InterPro" id="IPR001841">
    <property type="entry name" value="Znf_RING"/>
</dbReference>
<proteinExistence type="predicted"/>
<evidence type="ECO:0000313" key="5">
    <source>
        <dbReference type="Proteomes" id="UP000202511"/>
    </source>
</evidence>
<evidence type="ECO:0000313" key="4">
    <source>
        <dbReference type="EMBL" id="AJF97053.1"/>
    </source>
</evidence>
<dbReference type="InterPro" id="IPR029071">
    <property type="entry name" value="Ubiquitin-like_domsf"/>
</dbReference>
<dbReference type="GO" id="GO:0008270">
    <property type="term" value="F:zinc ion binding"/>
    <property type="evidence" value="ECO:0007669"/>
    <property type="project" value="UniProtKB-KW"/>
</dbReference>
<dbReference type="Pfam" id="PF00240">
    <property type="entry name" value="ubiquitin"/>
    <property type="match status" value="1"/>
</dbReference>
<name>A0A0B5IWH7_9VIRU</name>
<dbReference type="KEGG" id="vg:23461970"/>
<dbReference type="Proteomes" id="UP000202511">
    <property type="component" value="Segment"/>
</dbReference>
<dbReference type="SUPFAM" id="SSF54236">
    <property type="entry name" value="Ubiquitin-like"/>
    <property type="match status" value="1"/>
</dbReference>
<dbReference type="RefSeq" id="YP_009119288.1">
    <property type="nucleotide sequence ID" value="NC_026440.1"/>
</dbReference>
<dbReference type="PROSITE" id="PS50053">
    <property type="entry name" value="UBIQUITIN_2"/>
    <property type="match status" value="1"/>
</dbReference>
<feature type="domain" description="RING-type" evidence="3">
    <location>
        <begin position="62"/>
        <end position="98"/>
    </location>
</feature>
<dbReference type="InterPro" id="IPR000626">
    <property type="entry name" value="Ubiquitin-like_dom"/>
</dbReference>
<organism evidence="4 5">
    <name type="scientific">Pandoravirus inopinatum</name>
    <dbReference type="NCBI Taxonomy" id="1605721"/>
    <lineage>
        <taxon>Viruses</taxon>
        <taxon>Pandoravirus</taxon>
    </lineage>
</organism>
<evidence type="ECO:0000256" key="1">
    <source>
        <dbReference type="PROSITE-ProRule" id="PRU00175"/>
    </source>
</evidence>
<protein>
    <submittedName>
        <fullName evidence="4">Ubiquitin domain-containing protein</fullName>
    </submittedName>
</protein>
<keyword evidence="1" id="KW-0863">Zinc-finger</keyword>
<feature type="domain" description="Ubiquitin-like" evidence="2">
    <location>
        <begin position="126"/>
        <end position="202"/>
    </location>
</feature>
<dbReference type="SMART" id="SM00213">
    <property type="entry name" value="UBQ"/>
    <property type="match status" value="1"/>
</dbReference>
<dbReference type="OrthoDB" id="19231at10239"/>
<keyword evidence="1" id="KW-0862">Zinc</keyword>
<dbReference type="GeneID" id="23461970"/>
<dbReference type="Gene3D" id="3.10.20.90">
    <property type="entry name" value="Phosphatidylinositol 3-kinase Catalytic Subunit, Chain A, domain 1"/>
    <property type="match status" value="1"/>
</dbReference>
<evidence type="ECO:0000259" key="3">
    <source>
        <dbReference type="PROSITE" id="PS50089"/>
    </source>
</evidence>
<dbReference type="EMBL" id="KP136319">
    <property type="protein sequence ID" value="AJF97053.1"/>
    <property type="molecule type" value="Genomic_DNA"/>
</dbReference>
<keyword evidence="1" id="KW-0479">Metal-binding</keyword>
<accession>A0A0B5IWH7</accession>